<reference evidence="2" key="1">
    <citation type="journal article" date="2019" name="Int. J. Syst. Evol. Microbiol.">
        <title>The Global Catalogue of Microorganisms (GCM) 10K type strain sequencing project: providing services to taxonomists for standard genome sequencing and annotation.</title>
        <authorList>
            <consortium name="The Broad Institute Genomics Platform"/>
            <consortium name="The Broad Institute Genome Sequencing Center for Infectious Disease"/>
            <person name="Wu L."/>
            <person name="Ma J."/>
        </authorList>
    </citation>
    <scope>NUCLEOTIDE SEQUENCE [LARGE SCALE GENOMIC DNA]</scope>
    <source>
        <strain evidence="2">KCTC 52237</strain>
    </source>
</reference>
<accession>A0ABV7FG27</accession>
<keyword evidence="2" id="KW-1185">Reference proteome</keyword>
<protein>
    <recommendedName>
        <fullName evidence="3">Lipoprotein</fullName>
    </recommendedName>
</protein>
<evidence type="ECO:0000313" key="1">
    <source>
        <dbReference type="EMBL" id="MFC3115204.1"/>
    </source>
</evidence>
<dbReference type="Proteomes" id="UP001595555">
    <property type="component" value="Unassembled WGS sequence"/>
</dbReference>
<dbReference type="EMBL" id="JBHRTF010000003">
    <property type="protein sequence ID" value="MFC3115204.1"/>
    <property type="molecule type" value="Genomic_DNA"/>
</dbReference>
<dbReference type="RefSeq" id="WP_378117290.1">
    <property type="nucleotide sequence ID" value="NZ_JBHRTF010000003.1"/>
</dbReference>
<evidence type="ECO:0000313" key="2">
    <source>
        <dbReference type="Proteomes" id="UP001595555"/>
    </source>
</evidence>
<proteinExistence type="predicted"/>
<gene>
    <name evidence="1" type="ORF">ACFODX_06520</name>
</gene>
<name>A0ABV7FG27_9GAMM</name>
<comment type="caution">
    <text evidence="1">The sequence shown here is derived from an EMBL/GenBank/DDBJ whole genome shotgun (WGS) entry which is preliminary data.</text>
</comment>
<evidence type="ECO:0008006" key="3">
    <source>
        <dbReference type="Google" id="ProtNLM"/>
    </source>
</evidence>
<sequence>MNWLNHIKPALHYIILCAIILLGLVSCKNLTEMTGIQIIYVDNRHVENYVNKQTHPDYTLVFESDNRTVSKADNKYCNNYQ</sequence>
<organism evidence="1 2">
    <name type="scientific">Cellvibrio fontiphilus</name>
    <dbReference type="NCBI Taxonomy" id="1815559"/>
    <lineage>
        <taxon>Bacteria</taxon>
        <taxon>Pseudomonadati</taxon>
        <taxon>Pseudomonadota</taxon>
        <taxon>Gammaproteobacteria</taxon>
        <taxon>Cellvibrionales</taxon>
        <taxon>Cellvibrionaceae</taxon>
        <taxon>Cellvibrio</taxon>
    </lineage>
</organism>